<reference evidence="2" key="1">
    <citation type="journal article" date="2020" name="New Phytol.">
        <title>Comparative genomics reveals dynamic genome evolution in host specialist ectomycorrhizal fungi.</title>
        <authorList>
            <person name="Lofgren L.A."/>
            <person name="Nguyen N.H."/>
            <person name="Vilgalys R."/>
            <person name="Ruytinx J."/>
            <person name="Liao H.L."/>
            <person name="Branco S."/>
            <person name="Kuo A."/>
            <person name="LaButti K."/>
            <person name="Lipzen A."/>
            <person name="Andreopoulos W."/>
            <person name="Pangilinan J."/>
            <person name="Riley R."/>
            <person name="Hundley H."/>
            <person name="Na H."/>
            <person name="Barry K."/>
            <person name="Grigoriev I.V."/>
            <person name="Stajich J.E."/>
            <person name="Kennedy P.G."/>
        </authorList>
    </citation>
    <scope>NUCLEOTIDE SEQUENCE</scope>
    <source>
        <strain evidence="2">FC423</strain>
    </source>
</reference>
<feature type="transmembrane region" description="Helical" evidence="1">
    <location>
        <begin position="461"/>
        <end position="480"/>
    </location>
</feature>
<keyword evidence="1" id="KW-0472">Membrane</keyword>
<gene>
    <name evidence="2" type="ORF">F5147DRAFT_585768</name>
</gene>
<organism evidence="2 3">
    <name type="scientific">Suillus discolor</name>
    <dbReference type="NCBI Taxonomy" id="1912936"/>
    <lineage>
        <taxon>Eukaryota</taxon>
        <taxon>Fungi</taxon>
        <taxon>Dikarya</taxon>
        <taxon>Basidiomycota</taxon>
        <taxon>Agaricomycotina</taxon>
        <taxon>Agaricomycetes</taxon>
        <taxon>Agaricomycetidae</taxon>
        <taxon>Boletales</taxon>
        <taxon>Suillineae</taxon>
        <taxon>Suillaceae</taxon>
        <taxon>Suillus</taxon>
    </lineage>
</organism>
<evidence type="ECO:0000313" key="2">
    <source>
        <dbReference type="EMBL" id="KAG2092634.1"/>
    </source>
</evidence>
<feature type="transmembrane region" description="Helical" evidence="1">
    <location>
        <begin position="297"/>
        <end position="319"/>
    </location>
</feature>
<feature type="transmembrane region" description="Helical" evidence="1">
    <location>
        <begin position="360"/>
        <end position="386"/>
    </location>
</feature>
<dbReference type="GeneID" id="64694149"/>
<dbReference type="RefSeq" id="XP_041286915.1">
    <property type="nucleotide sequence ID" value="XM_041431890.1"/>
</dbReference>
<evidence type="ECO:0000256" key="1">
    <source>
        <dbReference type="SAM" id="Phobius"/>
    </source>
</evidence>
<dbReference type="OrthoDB" id="2688021at2759"/>
<keyword evidence="3" id="KW-1185">Reference proteome</keyword>
<sequence>MAASSKPTEENWNPSSLLVYNALPGHQDFDATISDAKSTADARTDFYDRSLTSRRYALVGLACSSIFSCLCIIAGIVTVANHGISGVTPLNIFEYHDVMAIGLGLSQVLPLRGEILTLILDLFVTLCTESIGFVHGISLRSALASESRLRFNTNLRLLTAARGWYNPNSAFLNGISAVLLIISYSAASLVVCQDIWMTPAGGSSDSISIAGFPLLILGVALLLQVMIALSAIRAVKILTWSSSPFDLTAALVHHTQLTPATFRCMRPVSDVDMYGGPAKPPETQPSAWHAHPSIRKVVISLWVIVAACAGWAVLVMYFWHHFHLAQVVPTFPLTLQTWSFLQNFMGNYVIYDLPGVNLEAWIVVFVFTAVVQGPLTLGLHCSELIANVIRDERQWRCATKRKGLSVATNPLKPIFIHPMCLILFIAKPFLHWMFGLSFSLALTAFDENINALVMSMFTAQIWNLCIALFIFACLFTFIALRRPHGPQPAAYGHLQTLANLVDEWSPVMWWGHKEDGIPYCHAGRVLAYSL</sequence>
<accession>A0A9P7JNF1</accession>
<keyword evidence="1" id="KW-1133">Transmembrane helix</keyword>
<proteinExistence type="predicted"/>
<feature type="transmembrane region" description="Helical" evidence="1">
    <location>
        <begin position="164"/>
        <end position="187"/>
    </location>
</feature>
<feature type="transmembrane region" description="Helical" evidence="1">
    <location>
        <begin position="115"/>
        <end position="143"/>
    </location>
</feature>
<feature type="transmembrane region" description="Helical" evidence="1">
    <location>
        <begin position="56"/>
        <end position="80"/>
    </location>
</feature>
<evidence type="ECO:0000313" key="3">
    <source>
        <dbReference type="Proteomes" id="UP000823399"/>
    </source>
</evidence>
<name>A0A9P7JNF1_9AGAM</name>
<feature type="transmembrane region" description="Helical" evidence="1">
    <location>
        <begin position="207"/>
        <end position="232"/>
    </location>
</feature>
<dbReference type="EMBL" id="JABBWM010000089">
    <property type="protein sequence ID" value="KAG2092634.1"/>
    <property type="molecule type" value="Genomic_DNA"/>
</dbReference>
<keyword evidence="1" id="KW-0812">Transmembrane</keyword>
<protein>
    <submittedName>
        <fullName evidence="2">Uncharacterized protein</fullName>
    </submittedName>
</protein>
<dbReference type="AlphaFoldDB" id="A0A9P7JNF1"/>
<comment type="caution">
    <text evidence="2">The sequence shown here is derived from an EMBL/GenBank/DDBJ whole genome shotgun (WGS) entry which is preliminary data.</text>
</comment>
<dbReference type="Proteomes" id="UP000823399">
    <property type="component" value="Unassembled WGS sequence"/>
</dbReference>